<dbReference type="InterPro" id="IPR010987">
    <property type="entry name" value="Glutathione-S-Trfase_C-like"/>
</dbReference>
<proteinExistence type="predicted"/>
<dbReference type="SFLD" id="SFLDG00358">
    <property type="entry name" value="Main_(cytGST)"/>
    <property type="match status" value="1"/>
</dbReference>
<gene>
    <name evidence="3" type="ORF">SAMN02745753_04408</name>
</gene>
<dbReference type="Gene3D" id="3.40.30.10">
    <property type="entry name" value="Glutaredoxin"/>
    <property type="match status" value="1"/>
</dbReference>
<dbReference type="SFLD" id="SFLDS00019">
    <property type="entry name" value="Glutathione_Transferase_(cytos"/>
    <property type="match status" value="1"/>
</dbReference>
<dbReference type="InterPro" id="IPR040079">
    <property type="entry name" value="Glutathione_S-Trfase"/>
</dbReference>
<dbReference type="Gene3D" id="1.20.1050.10">
    <property type="match status" value="1"/>
</dbReference>
<dbReference type="InterPro" id="IPR004045">
    <property type="entry name" value="Glutathione_S-Trfase_N"/>
</dbReference>
<evidence type="ECO:0000313" key="3">
    <source>
        <dbReference type="EMBL" id="SHG72939.1"/>
    </source>
</evidence>
<dbReference type="PANTHER" id="PTHR43968">
    <property type="match status" value="1"/>
</dbReference>
<dbReference type="SUPFAM" id="SSF52833">
    <property type="entry name" value="Thioredoxin-like"/>
    <property type="match status" value="1"/>
</dbReference>
<dbReference type="OrthoDB" id="9813092at2"/>
<keyword evidence="4" id="KW-1185">Reference proteome</keyword>
<reference evidence="4" key="1">
    <citation type="submission" date="2016-11" db="EMBL/GenBank/DDBJ databases">
        <authorList>
            <person name="Varghese N."/>
            <person name="Submissions S."/>
        </authorList>
    </citation>
    <scope>NUCLEOTIDE SEQUENCE [LARGE SCALE GENOMIC DNA]</scope>
    <source>
        <strain evidence="4">DSM 16579</strain>
    </source>
</reference>
<name>A0A1M5M7M7_9GAMM</name>
<organism evidence="3 4">
    <name type="scientific">Marinomonas polaris DSM 16579</name>
    <dbReference type="NCBI Taxonomy" id="1122206"/>
    <lineage>
        <taxon>Bacteria</taxon>
        <taxon>Pseudomonadati</taxon>
        <taxon>Pseudomonadota</taxon>
        <taxon>Gammaproteobacteria</taxon>
        <taxon>Oceanospirillales</taxon>
        <taxon>Oceanospirillaceae</taxon>
        <taxon>Marinomonas</taxon>
    </lineage>
</organism>
<dbReference type="InterPro" id="IPR050983">
    <property type="entry name" value="GST_Omega/HSP26"/>
</dbReference>
<dbReference type="Pfam" id="PF13417">
    <property type="entry name" value="GST_N_3"/>
    <property type="match status" value="1"/>
</dbReference>
<evidence type="ECO:0000259" key="2">
    <source>
        <dbReference type="PROSITE" id="PS50405"/>
    </source>
</evidence>
<dbReference type="STRING" id="1122206.SAMN02745753_04408"/>
<dbReference type="Proteomes" id="UP000184517">
    <property type="component" value="Unassembled WGS sequence"/>
</dbReference>
<dbReference type="InterPro" id="IPR036282">
    <property type="entry name" value="Glutathione-S-Trfase_C_sf"/>
</dbReference>
<dbReference type="SUPFAM" id="SSF47616">
    <property type="entry name" value="GST C-terminal domain-like"/>
    <property type="match status" value="1"/>
</dbReference>
<feature type="domain" description="GST C-terminal" evidence="2">
    <location>
        <begin position="89"/>
        <end position="210"/>
    </location>
</feature>
<protein>
    <submittedName>
        <fullName evidence="3">Glutathione S-transferase</fullName>
    </submittedName>
</protein>
<dbReference type="GO" id="GO:0016740">
    <property type="term" value="F:transferase activity"/>
    <property type="evidence" value="ECO:0007669"/>
    <property type="project" value="UniProtKB-KW"/>
</dbReference>
<accession>A0A1M5M7M7</accession>
<dbReference type="PANTHER" id="PTHR43968:SF6">
    <property type="entry name" value="GLUTATHIONE S-TRANSFERASE OMEGA"/>
    <property type="match status" value="1"/>
</dbReference>
<keyword evidence="3" id="KW-0808">Transferase</keyword>
<dbReference type="InterPro" id="IPR036249">
    <property type="entry name" value="Thioredoxin-like_sf"/>
</dbReference>
<dbReference type="EMBL" id="FQVF01000028">
    <property type="protein sequence ID" value="SHG72939.1"/>
    <property type="molecule type" value="Genomic_DNA"/>
</dbReference>
<dbReference type="GO" id="GO:0005737">
    <property type="term" value="C:cytoplasm"/>
    <property type="evidence" value="ECO:0007669"/>
    <property type="project" value="TreeGrafter"/>
</dbReference>
<evidence type="ECO:0000259" key="1">
    <source>
        <dbReference type="PROSITE" id="PS50404"/>
    </source>
</evidence>
<dbReference type="RefSeq" id="WP_084122642.1">
    <property type="nucleotide sequence ID" value="NZ_FQVF01000028.1"/>
</dbReference>
<evidence type="ECO:0000313" key="4">
    <source>
        <dbReference type="Proteomes" id="UP000184517"/>
    </source>
</evidence>
<dbReference type="CDD" id="cd03196">
    <property type="entry name" value="GST_C_5"/>
    <property type="match status" value="1"/>
</dbReference>
<dbReference type="AlphaFoldDB" id="A0A1M5M7M7"/>
<dbReference type="Pfam" id="PF13410">
    <property type="entry name" value="GST_C_2"/>
    <property type="match status" value="1"/>
</dbReference>
<sequence>MLPVLYSFRRCPYAMRSRYALAELNVYVYLREVVLKSKPPELLLLGGRSTVPQLIDLDGARYPESLDIIFWALARAGDKQKADELWPADSQKRHRIMSWVTYNDHFFKYWLDRYKYADRHPERSEAYYRGRGAVFLSRLEKRLENRVFIAGEARSLADIAIFPFIRQFAAVNPKWFDLSEYTNVKRWLAYFVNSDRFISVVMAKHPAWHAGQENTLYPAT</sequence>
<dbReference type="PROSITE" id="PS50404">
    <property type="entry name" value="GST_NTER"/>
    <property type="match status" value="1"/>
</dbReference>
<feature type="domain" description="GST N-terminal" evidence="1">
    <location>
        <begin position="1"/>
        <end position="80"/>
    </location>
</feature>
<dbReference type="PROSITE" id="PS50405">
    <property type="entry name" value="GST_CTER"/>
    <property type="match status" value="1"/>
</dbReference>